<feature type="region of interest" description="Disordered" evidence="1">
    <location>
        <begin position="163"/>
        <end position="215"/>
    </location>
</feature>
<reference evidence="2 3" key="1">
    <citation type="submission" date="2019-01" db="EMBL/GenBank/DDBJ databases">
        <title>Draft genome sequences of three monokaryotic isolates of the white-rot basidiomycete fungus Dichomitus squalens.</title>
        <authorList>
            <consortium name="DOE Joint Genome Institute"/>
            <person name="Lopez S.C."/>
            <person name="Andreopoulos B."/>
            <person name="Pangilinan J."/>
            <person name="Lipzen A."/>
            <person name="Riley R."/>
            <person name="Ahrendt S."/>
            <person name="Ng V."/>
            <person name="Barry K."/>
            <person name="Daum C."/>
            <person name="Grigoriev I.V."/>
            <person name="Hilden K.S."/>
            <person name="Makela M.R."/>
            <person name="de Vries R.P."/>
        </authorList>
    </citation>
    <scope>NUCLEOTIDE SEQUENCE [LARGE SCALE GENOMIC DNA]</scope>
    <source>
        <strain evidence="2 3">CBS 464.89</strain>
    </source>
</reference>
<proteinExistence type="predicted"/>
<feature type="compositionally biased region" description="Basic residues" evidence="1">
    <location>
        <begin position="46"/>
        <end position="61"/>
    </location>
</feature>
<organism evidence="2 3">
    <name type="scientific">Dichomitus squalens</name>
    <dbReference type="NCBI Taxonomy" id="114155"/>
    <lineage>
        <taxon>Eukaryota</taxon>
        <taxon>Fungi</taxon>
        <taxon>Dikarya</taxon>
        <taxon>Basidiomycota</taxon>
        <taxon>Agaricomycotina</taxon>
        <taxon>Agaricomycetes</taxon>
        <taxon>Polyporales</taxon>
        <taxon>Polyporaceae</taxon>
        <taxon>Dichomitus</taxon>
    </lineage>
</organism>
<evidence type="ECO:0000256" key="1">
    <source>
        <dbReference type="SAM" id="MobiDB-lite"/>
    </source>
</evidence>
<accession>A0A4Q9PHX7</accession>
<feature type="compositionally biased region" description="Low complexity" evidence="1">
    <location>
        <begin position="9"/>
        <end position="24"/>
    </location>
</feature>
<feature type="region of interest" description="Disordered" evidence="1">
    <location>
        <begin position="46"/>
        <end position="68"/>
    </location>
</feature>
<feature type="compositionally biased region" description="Low complexity" evidence="1">
    <location>
        <begin position="88"/>
        <end position="97"/>
    </location>
</feature>
<dbReference type="AlphaFoldDB" id="A0A4Q9PHX7"/>
<keyword evidence="3" id="KW-1185">Reference proteome</keyword>
<gene>
    <name evidence="2" type="ORF">BD310DRAFT_939636</name>
</gene>
<dbReference type="Proteomes" id="UP000292082">
    <property type="component" value="Unassembled WGS sequence"/>
</dbReference>
<sequence>MEESKHNARVSSRLSRQQRSPARPRNGRAAIPRSCLRFGLPGRSKARRCARPRCPRRRPLGRGRVAPLGARRYGPGGVLRWIVAPSRPARAPVPTRRSSLRCASPRPPTAPDGLAAAGRSRLRPRAAPGSWSERASPAPLALGAAPLVLRPALVGEGATALDESLPLQTRSRPSSARTSRLRARAGDEARLPPAVRLRLSDGRSPRFPSRAGLRR</sequence>
<feature type="region of interest" description="Disordered" evidence="1">
    <location>
        <begin position="88"/>
        <end position="135"/>
    </location>
</feature>
<protein>
    <submittedName>
        <fullName evidence="2">Uncharacterized protein</fullName>
    </submittedName>
</protein>
<evidence type="ECO:0000313" key="2">
    <source>
        <dbReference type="EMBL" id="TBU52686.1"/>
    </source>
</evidence>
<evidence type="ECO:0000313" key="3">
    <source>
        <dbReference type="Proteomes" id="UP000292082"/>
    </source>
</evidence>
<feature type="region of interest" description="Disordered" evidence="1">
    <location>
        <begin position="1"/>
        <end position="33"/>
    </location>
</feature>
<dbReference type="EMBL" id="ML145240">
    <property type="protein sequence ID" value="TBU52686.1"/>
    <property type="molecule type" value="Genomic_DNA"/>
</dbReference>
<name>A0A4Q9PHX7_9APHY</name>